<keyword evidence="1 2" id="KW-0808">Transferase</keyword>
<dbReference type="Proteomes" id="UP000305095">
    <property type="component" value="Unassembled WGS sequence"/>
</dbReference>
<accession>A0A4U6SD25</accession>
<dbReference type="SUPFAM" id="SSF89796">
    <property type="entry name" value="CoA-transferase family III (CaiB/BaiF)"/>
    <property type="match status" value="1"/>
</dbReference>
<evidence type="ECO:0000313" key="2">
    <source>
        <dbReference type="EMBL" id="TKV82746.1"/>
    </source>
</evidence>
<proteinExistence type="predicted"/>
<dbReference type="InterPro" id="IPR050483">
    <property type="entry name" value="CoA-transferase_III_domain"/>
</dbReference>
<protein>
    <submittedName>
        <fullName evidence="2">CoA transferase</fullName>
    </submittedName>
</protein>
<dbReference type="RefSeq" id="WP_137477093.1">
    <property type="nucleotide sequence ID" value="NZ_SZZP01000003.1"/>
</dbReference>
<dbReference type="AlphaFoldDB" id="A0A4U6SD25"/>
<dbReference type="InterPro" id="IPR044855">
    <property type="entry name" value="CoA-Trfase_III_dom3_sf"/>
</dbReference>
<dbReference type="PANTHER" id="PTHR48207:SF3">
    <property type="entry name" value="SUCCINATE--HYDROXYMETHYLGLUTARATE COA-TRANSFERASE"/>
    <property type="match status" value="1"/>
</dbReference>
<dbReference type="Gene3D" id="3.30.1540.10">
    <property type="entry name" value="formyl-coa transferase, domain 3"/>
    <property type="match status" value="1"/>
</dbReference>
<sequence length="410" mass="44548">MTKVEEALPTTIPADDEGNLTRSFDGLRVLDFSTTIAGPHCTRMLADMGAEVIKIEPAEGETMRTRPPVRNNCSTAFGQLNIGKNSLVLDLKSPAGVEAVRRLIATADVLVENFRPGVMRRLKLDYASVRDINPKLIFCSISGYGQTGPSAELPAYAPVIHAASGYEMAHLAYQPGRSRPDYCGIYHADVLTGVYAFGAISAALYQRAASGKGQHIDVSMLESMLSLTLNELQWSQFEVKQTQRPMFGPIETTDGYVMVAIASEKTFQNLMQVIGRPDWVSDPRFAKYSDRRDNWAGLMEGVEAWSRSISTQACLAALNEYGVPSSAYRTVREALADPQIAHRGALAEVADGGGSFKVLNLPFRMSGATVGARKRMSTLGEHTLSYLKEIGLSEDQIAGFAAQPAKTARS</sequence>
<gene>
    <name evidence="2" type="ORF">FDV58_05285</name>
</gene>
<reference evidence="2 3" key="1">
    <citation type="submission" date="2019-05" db="EMBL/GenBank/DDBJ databases">
        <title>Draft Genome of Bradyrhizobium elkanii strain SEMIA 938, Used in Commercial Inoculants for Lupinus spp. in Brazil.</title>
        <authorList>
            <person name="Hungria M."/>
            <person name="Delamuta J.R.M."/>
            <person name="Ribeiro R.A."/>
            <person name="Nogueira M.A."/>
        </authorList>
    </citation>
    <scope>NUCLEOTIDE SEQUENCE [LARGE SCALE GENOMIC DNA]</scope>
    <source>
        <strain evidence="2 3">Semia 938</strain>
    </source>
</reference>
<dbReference type="Gene3D" id="3.40.50.10540">
    <property type="entry name" value="Crotonobetainyl-coa:carnitine coa-transferase, domain 1"/>
    <property type="match status" value="1"/>
</dbReference>
<dbReference type="InterPro" id="IPR003673">
    <property type="entry name" value="CoA-Trfase_fam_III"/>
</dbReference>
<dbReference type="Pfam" id="PF02515">
    <property type="entry name" value="CoA_transf_3"/>
    <property type="match status" value="1"/>
</dbReference>
<organism evidence="2 3">
    <name type="scientific">Bradyrhizobium elkanii</name>
    <dbReference type="NCBI Taxonomy" id="29448"/>
    <lineage>
        <taxon>Bacteria</taxon>
        <taxon>Pseudomonadati</taxon>
        <taxon>Pseudomonadota</taxon>
        <taxon>Alphaproteobacteria</taxon>
        <taxon>Hyphomicrobiales</taxon>
        <taxon>Nitrobacteraceae</taxon>
        <taxon>Bradyrhizobium</taxon>
    </lineage>
</organism>
<name>A0A4U6SD25_BRAEL</name>
<dbReference type="GO" id="GO:0008410">
    <property type="term" value="F:CoA-transferase activity"/>
    <property type="evidence" value="ECO:0007669"/>
    <property type="project" value="TreeGrafter"/>
</dbReference>
<dbReference type="InterPro" id="IPR023606">
    <property type="entry name" value="CoA-Trfase_III_dom_1_sf"/>
</dbReference>
<dbReference type="PANTHER" id="PTHR48207">
    <property type="entry name" value="SUCCINATE--HYDROXYMETHYLGLUTARATE COA-TRANSFERASE"/>
    <property type="match status" value="1"/>
</dbReference>
<dbReference type="EMBL" id="SZZP01000003">
    <property type="protein sequence ID" value="TKV82746.1"/>
    <property type="molecule type" value="Genomic_DNA"/>
</dbReference>
<evidence type="ECO:0000256" key="1">
    <source>
        <dbReference type="ARBA" id="ARBA00022679"/>
    </source>
</evidence>
<evidence type="ECO:0000313" key="3">
    <source>
        <dbReference type="Proteomes" id="UP000305095"/>
    </source>
</evidence>
<comment type="caution">
    <text evidence="2">The sequence shown here is derived from an EMBL/GenBank/DDBJ whole genome shotgun (WGS) entry which is preliminary data.</text>
</comment>